<proteinExistence type="predicted"/>
<name>A0A9D9IWF5_9BACT</name>
<sequence>MKNILMIFAIATTAALLVSCSDQLETGTFQTSVRDFKSVRVLSGTMVADSLPGIGIAHKVWVGDGILAVADLKTENLNIFSFPEVRPLKVIDMPYDISKEGIDFFETRIKGTLCGIRSRLGGRIDVLTEDLALEQVDTGTVYASPYNDAVYNDVLPVFLDNKYFWFSSVDKRDSVDTRSAYRIRRGSGEAEMICDLELQAFRGYDMNFFPWGVGTAYKRGKMMVYAYEQFKVVKFVQTRTGKERTLDFFKYFSNSSDARWKYIWGYYRGQIHVGRNRIYLSNYEYGLGNLARIYSTKEFPFPPFTTVETYSFNGKQLAVYQLDKEGFVSVDEKNRKIYLIDFDDTSVRSYDIPRKSGR</sequence>
<organism evidence="2 3">
    <name type="scientific">Candidatus Cryptobacteroides excrementipullorum</name>
    <dbReference type="NCBI Taxonomy" id="2840761"/>
    <lineage>
        <taxon>Bacteria</taxon>
        <taxon>Pseudomonadati</taxon>
        <taxon>Bacteroidota</taxon>
        <taxon>Bacteroidia</taxon>
        <taxon>Bacteroidales</taxon>
        <taxon>Candidatus Cryptobacteroides</taxon>
    </lineage>
</organism>
<gene>
    <name evidence="2" type="ORF">IAB80_07770</name>
</gene>
<evidence type="ECO:0000313" key="2">
    <source>
        <dbReference type="EMBL" id="MBO8478768.1"/>
    </source>
</evidence>
<dbReference type="AlphaFoldDB" id="A0A9D9IWF5"/>
<protein>
    <recommendedName>
        <fullName evidence="4">DUF4221 domain-containing protein</fullName>
    </recommendedName>
</protein>
<dbReference type="PROSITE" id="PS51257">
    <property type="entry name" value="PROKAR_LIPOPROTEIN"/>
    <property type="match status" value="1"/>
</dbReference>
<evidence type="ECO:0000313" key="3">
    <source>
        <dbReference type="Proteomes" id="UP000823771"/>
    </source>
</evidence>
<feature type="signal peptide" evidence="1">
    <location>
        <begin position="1"/>
        <end position="24"/>
    </location>
</feature>
<dbReference type="EMBL" id="JADILZ010000072">
    <property type="protein sequence ID" value="MBO8478768.1"/>
    <property type="molecule type" value="Genomic_DNA"/>
</dbReference>
<feature type="chain" id="PRO_5038604429" description="DUF4221 domain-containing protein" evidence="1">
    <location>
        <begin position="25"/>
        <end position="358"/>
    </location>
</feature>
<evidence type="ECO:0000256" key="1">
    <source>
        <dbReference type="SAM" id="SignalP"/>
    </source>
</evidence>
<comment type="caution">
    <text evidence="2">The sequence shown here is derived from an EMBL/GenBank/DDBJ whole genome shotgun (WGS) entry which is preliminary data.</text>
</comment>
<evidence type="ECO:0008006" key="4">
    <source>
        <dbReference type="Google" id="ProtNLM"/>
    </source>
</evidence>
<dbReference type="Proteomes" id="UP000823771">
    <property type="component" value="Unassembled WGS sequence"/>
</dbReference>
<accession>A0A9D9IWF5</accession>
<keyword evidence="1" id="KW-0732">Signal</keyword>
<reference evidence="2" key="1">
    <citation type="submission" date="2020-10" db="EMBL/GenBank/DDBJ databases">
        <authorList>
            <person name="Gilroy R."/>
        </authorList>
    </citation>
    <scope>NUCLEOTIDE SEQUENCE</scope>
    <source>
        <strain evidence="2">2478</strain>
    </source>
</reference>
<reference evidence="2" key="2">
    <citation type="journal article" date="2021" name="PeerJ">
        <title>Extensive microbial diversity within the chicken gut microbiome revealed by metagenomics and culture.</title>
        <authorList>
            <person name="Gilroy R."/>
            <person name="Ravi A."/>
            <person name="Getino M."/>
            <person name="Pursley I."/>
            <person name="Horton D.L."/>
            <person name="Alikhan N.F."/>
            <person name="Baker D."/>
            <person name="Gharbi K."/>
            <person name="Hall N."/>
            <person name="Watson M."/>
            <person name="Adriaenssens E.M."/>
            <person name="Foster-Nyarko E."/>
            <person name="Jarju S."/>
            <person name="Secka A."/>
            <person name="Antonio M."/>
            <person name="Oren A."/>
            <person name="Chaudhuri R.R."/>
            <person name="La Ragione R."/>
            <person name="Hildebrand F."/>
            <person name="Pallen M.J."/>
        </authorList>
    </citation>
    <scope>NUCLEOTIDE SEQUENCE</scope>
    <source>
        <strain evidence="2">2478</strain>
    </source>
</reference>